<feature type="transmembrane region" description="Helical" evidence="1">
    <location>
        <begin position="52"/>
        <end position="73"/>
    </location>
</feature>
<proteinExistence type="predicted"/>
<feature type="transmembrane region" description="Helical" evidence="1">
    <location>
        <begin position="85"/>
        <end position="105"/>
    </location>
</feature>
<feature type="domain" description="DUF4220" evidence="2">
    <location>
        <begin position="58"/>
        <end position="384"/>
    </location>
</feature>
<feature type="transmembrane region" description="Helical" evidence="1">
    <location>
        <begin position="20"/>
        <end position="40"/>
    </location>
</feature>
<keyword evidence="1" id="KW-0812">Transmembrane</keyword>
<feature type="transmembrane region" description="Helical" evidence="1">
    <location>
        <begin position="303"/>
        <end position="323"/>
    </location>
</feature>
<evidence type="ECO:0000256" key="1">
    <source>
        <dbReference type="SAM" id="Phobius"/>
    </source>
</evidence>
<evidence type="ECO:0000313" key="4">
    <source>
        <dbReference type="Proteomes" id="UP001497457"/>
    </source>
</evidence>
<sequence length="568" mass="65012">MGIRNSTATFVQSWGSVEGRLVRVEVLVLFSAFIWILVELFGSSRRRHSHGFFRFFIWAVYTLFTVLGPYTIGLLQDGPFRDQTFVLWGTTLLLIQVSADSLSVYSIHDIEQRKRMFVQHMLQIILVLWLIVNCKGHNKSYTATIWIFWIQSIILTYRKSRSLRNASKKGGLLKQSKVVADYMMIEHEQIPQDFNHETMQGYKYIFHGEEQVASLLPTAPEYRVEFKEVSMTKFTTIDSVWQWIESQRDLSKEAKETMKDVALSFSLFKLLKRRLCGYQIGEAGLSKTLDFVLHGLISGKGDYARAFGIIEMELAFLYDFLYTRFDTESAYKVPAFFYAVVTVTVWNFISGAFSKRYHRSNLEQRVHGTDVTHWVSIVLLIVVVYVTPILHQSDVPVSDTYLIPIPPDTASIRYRTSIAFVPDMLPGHGYDTQRIFDAVVMEARKQLTGCDTMSSRCQKLMRSNSGCTILELGGRLGRELRDVVPEEQRWKFILFLTPSSNADIHAEKLAAGGEFMTHLWALLTHAGILRPTALEVTTVPLLVIYLFEGSDHSGPSTLLMLLSFCWCN</sequence>
<evidence type="ECO:0000259" key="2">
    <source>
        <dbReference type="Pfam" id="PF13968"/>
    </source>
</evidence>
<keyword evidence="1" id="KW-0472">Membrane</keyword>
<dbReference type="AlphaFoldDB" id="A0ABC9DD74"/>
<keyword evidence="1" id="KW-1133">Transmembrane helix</keyword>
<feature type="transmembrane region" description="Helical" evidence="1">
    <location>
        <begin position="374"/>
        <end position="391"/>
    </location>
</feature>
<keyword evidence="4" id="KW-1185">Reference proteome</keyword>
<dbReference type="PANTHER" id="PTHR31325">
    <property type="entry name" value="OS01G0798800 PROTEIN-RELATED"/>
    <property type="match status" value="1"/>
</dbReference>
<name>A0ABC9DD74_9POAL</name>
<dbReference type="Pfam" id="PF13968">
    <property type="entry name" value="DUF4220"/>
    <property type="match status" value="1"/>
</dbReference>
<protein>
    <recommendedName>
        <fullName evidence="2">DUF4220 domain-containing protein</fullName>
    </recommendedName>
</protein>
<organism evidence="3 4">
    <name type="scientific">Urochloa decumbens</name>
    <dbReference type="NCBI Taxonomy" id="240449"/>
    <lineage>
        <taxon>Eukaryota</taxon>
        <taxon>Viridiplantae</taxon>
        <taxon>Streptophyta</taxon>
        <taxon>Embryophyta</taxon>
        <taxon>Tracheophyta</taxon>
        <taxon>Spermatophyta</taxon>
        <taxon>Magnoliopsida</taxon>
        <taxon>Liliopsida</taxon>
        <taxon>Poales</taxon>
        <taxon>Poaceae</taxon>
        <taxon>PACMAD clade</taxon>
        <taxon>Panicoideae</taxon>
        <taxon>Panicodae</taxon>
        <taxon>Paniceae</taxon>
        <taxon>Melinidinae</taxon>
        <taxon>Urochloa</taxon>
    </lineage>
</organism>
<dbReference type="InterPro" id="IPR025315">
    <property type="entry name" value="DUF4220"/>
</dbReference>
<evidence type="ECO:0000313" key="3">
    <source>
        <dbReference type="EMBL" id="CAL5036483.1"/>
    </source>
</evidence>
<dbReference type="EMBL" id="OZ075143">
    <property type="protein sequence ID" value="CAL5036483.1"/>
    <property type="molecule type" value="Genomic_DNA"/>
</dbReference>
<dbReference type="Pfam" id="PF04578">
    <property type="entry name" value="DUF594"/>
    <property type="match status" value="1"/>
</dbReference>
<gene>
    <name evidence="3" type="ORF">URODEC1_LOCUS83977</name>
</gene>
<feature type="transmembrane region" description="Helical" evidence="1">
    <location>
        <begin position="335"/>
        <end position="353"/>
    </location>
</feature>
<dbReference type="InterPro" id="IPR007658">
    <property type="entry name" value="DUF594"/>
</dbReference>
<reference evidence="4" key="1">
    <citation type="submission" date="2024-06" db="EMBL/GenBank/DDBJ databases">
        <authorList>
            <person name="Ryan C."/>
        </authorList>
    </citation>
    <scope>NUCLEOTIDE SEQUENCE [LARGE SCALE GENOMIC DNA]</scope>
</reference>
<accession>A0ABC9DD74</accession>
<dbReference type="Proteomes" id="UP001497457">
    <property type="component" value="Chromosome 33rd"/>
</dbReference>
<reference evidence="3 4" key="2">
    <citation type="submission" date="2024-10" db="EMBL/GenBank/DDBJ databases">
        <authorList>
            <person name="Ryan C."/>
        </authorList>
    </citation>
    <scope>NUCLEOTIDE SEQUENCE [LARGE SCALE GENOMIC DNA]</scope>
</reference>